<evidence type="ECO:0000313" key="1">
    <source>
        <dbReference type="EMBL" id="PWJ57989.1"/>
    </source>
</evidence>
<dbReference type="GO" id="GO:0016857">
    <property type="term" value="F:racemase and epimerase activity, acting on carbohydrates and derivatives"/>
    <property type="evidence" value="ECO:0007669"/>
    <property type="project" value="InterPro"/>
</dbReference>
<comment type="caution">
    <text evidence="1">The sequence shown here is derived from an EMBL/GenBank/DDBJ whole genome shotgun (WGS) entry which is preliminary data.</text>
</comment>
<keyword evidence="2" id="KW-1185">Reference proteome</keyword>
<name>A0A316AL59_9BACT</name>
<dbReference type="InterPro" id="IPR011008">
    <property type="entry name" value="Dimeric_a/b-barrel"/>
</dbReference>
<dbReference type="SUPFAM" id="SSF54909">
    <property type="entry name" value="Dimeric alpha+beta barrel"/>
    <property type="match status" value="1"/>
</dbReference>
<evidence type="ECO:0000313" key="2">
    <source>
        <dbReference type="Proteomes" id="UP000245880"/>
    </source>
</evidence>
<reference evidence="1 2" key="1">
    <citation type="submission" date="2018-03" db="EMBL/GenBank/DDBJ databases">
        <title>Genomic Encyclopedia of Archaeal and Bacterial Type Strains, Phase II (KMG-II): from individual species to whole genera.</title>
        <authorList>
            <person name="Goeker M."/>
        </authorList>
    </citation>
    <scope>NUCLEOTIDE SEQUENCE [LARGE SCALE GENOMIC DNA]</scope>
    <source>
        <strain evidence="1 2">DSM 100346</strain>
    </source>
</reference>
<dbReference type="OrthoDB" id="1430580at2"/>
<dbReference type="Pfam" id="PF05336">
    <property type="entry name" value="rhaM"/>
    <property type="match status" value="1"/>
</dbReference>
<dbReference type="InterPro" id="IPR008000">
    <property type="entry name" value="Rham/fucose_mutarotase"/>
</dbReference>
<dbReference type="Gene3D" id="3.30.70.100">
    <property type="match status" value="1"/>
</dbReference>
<protein>
    <submittedName>
        <fullName evidence="1">L-rhamnose mutarotase</fullName>
    </submittedName>
</protein>
<dbReference type="PANTHER" id="PTHR43239:SF1">
    <property type="entry name" value="UPF0734 PROTEIN DDB_G0273871_DDB_G0273177"/>
    <property type="match status" value="1"/>
</dbReference>
<dbReference type="PANTHER" id="PTHR43239">
    <property type="entry name" value="UPF0734 PROTEIN DDB_G0273871/DDB_G0273177"/>
    <property type="match status" value="1"/>
</dbReference>
<dbReference type="EMBL" id="QGDT01000005">
    <property type="protein sequence ID" value="PWJ57989.1"/>
    <property type="molecule type" value="Genomic_DNA"/>
</dbReference>
<dbReference type="RefSeq" id="WP_109674588.1">
    <property type="nucleotide sequence ID" value="NZ_QGDT01000005.1"/>
</dbReference>
<accession>A0A316AL59</accession>
<dbReference type="Proteomes" id="UP000245880">
    <property type="component" value="Unassembled WGS sequence"/>
</dbReference>
<dbReference type="AlphaFoldDB" id="A0A316AL59"/>
<dbReference type="InterPro" id="IPR052996">
    <property type="entry name" value="Carb_Metab_Mutarotase"/>
</dbReference>
<organism evidence="1 2">
    <name type="scientific">Dyadobacter jejuensis</name>
    <dbReference type="NCBI Taxonomy" id="1082580"/>
    <lineage>
        <taxon>Bacteria</taxon>
        <taxon>Pseudomonadati</taxon>
        <taxon>Bacteroidota</taxon>
        <taxon>Cytophagia</taxon>
        <taxon>Cytophagales</taxon>
        <taxon>Spirosomataceae</taxon>
        <taxon>Dyadobacter</taxon>
    </lineage>
</organism>
<gene>
    <name evidence="1" type="ORF">CLV98_105169</name>
</gene>
<sequence length="114" mass="13571">MNTKRYCLALDLVDDAKSIEKYKWHHAAENQWPEINASIRKAGVEEMDIYLFGNRLFMIMEVNETFSFERMEEINKNPKSVEWEDLMWGFQQPVPGAKPGEKWVLMEQIYQLPK</sequence>
<proteinExistence type="predicted"/>